<gene>
    <name evidence="1" type="ORF">HU200_009368</name>
</gene>
<evidence type="ECO:0000313" key="2">
    <source>
        <dbReference type="Proteomes" id="UP000636709"/>
    </source>
</evidence>
<dbReference type="PANTHER" id="PTHR47382">
    <property type="entry name" value="U-BOX DOMAIN-CONTAINING PROTEIN 52-LIKE"/>
    <property type="match status" value="1"/>
</dbReference>
<accession>A0A835FLV5</accession>
<name>A0A835FLV5_9POAL</name>
<evidence type="ECO:0000313" key="1">
    <source>
        <dbReference type="EMBL" id="KAF8762409.1"/>
    </source>
</evidence>
<dbReference type="EMBL" id="JACEFO010000638">
    <property type="protein sequence ID" value="KAF8762409.1"/>
    <property type="molecule type" value="Genomic_DNA"/>
</dbReference>
<proteinExistence type="predicted"/>
<protein>
    <recommendedName>
        <fullName evidence="3">UspA domain-containing protein</fullName>
    </recommendedName>
</protein>
<sequence>MQAAAADDKIYLVMGGSEIHCYISLGWALRNVPLHKTLVLVHVFRPCKDCLLVFSLRLELPSNDFHVSARENILTSFELYVRICARKKVRAEKLIVENDDVVAALLDLIVQHQITTLILSSVIDR</sequence>
<keyword evidence="2" id="KW-1185">Reference proteome</keyword>
<dbReference type="PANTHER" id="PTHR47382:SF3">
    <property type="entry name" value="ADENINE NUCLEOTIDE ALPHA HYDROLASES-LIKE SUPERFAMILY PROTEIN"/>
    <property type="match status" value="1"/>
</dbReference>
<dbReference type="AlphaFoldDB" id="A0A835FLV5"/>
<dbReference type="OrthoDB" id="10064100at2759"/>
<evidence type="ECO:0008006" key="3">
    <source>
        <dbReference type="Google" id="ProtNLM"/>
    </source>
</evidence>
<dbReference type="Proteomes" id="UP000636709">
    <property type="component" value="Unassembled WGS sequence"/>
</dbReference>
<comment type="caution">
    <text evidence="1">The sequence shown here is derived from an EMBL/GenBank/DDBJ whole genome shotgun (WGS) entry which is preliminary data.</text>
</comment>
<reference evidence="1" key="1">
    <citation type="submission" date="2020-07" db="EMBL/GenBank/DDBJ databases">
        <title>Genome sequence and genetic diversity analysis of an under-domesticated orphan crop, white fonio (Digitaria exilis).</title>
        <authorList>
            <person name="Bennetzen J.L."/>
            <person name="Chen S."/>
            <person name="Ma X."/>
            <person name="Wang X."/>
            <person name="Yssel A.E.J."/>
            <person name="Chaluvadi S.R."/>
            <person name="Johnson M."/>
            <person name="Gangashetty P."/>
            <person name="Hamidou F."/>
            <person name="Sanogo M.D."/>
            <person name="Zwaenepoel A."/>
            <person name="Wallace J."/>
            <person name="Van De Peer Y."/>
            <person name="Van Deynze A."/>
        </authorList>
    </citation>
    <scope>NUCLEOTIDE SEQUENCE</scope>
    <source>
        <tissue evidence="1">Leaves</tissue>
    </source>
</reference>
<organism evidence="1 2">
    <name type="scientific">Digitaria exilis</name>
    <dbReference type="NCBI Taxonomy" id="1010633"/>
    <lineage>
        <taxon>Eukaryota</taxon>
        <taxon>Viridiplantae</taxon>
        <taxon>Streptophyta</taxon>
        <taxon>Embryophyta</taxon>
        <taxon>Tracheophyta</taxon>
        <taxon>Spermatophyta</taxon>
        <taxon>Magnoliopsida</taxon>
        <taxon>Liliopsida</taxon>
        <taxon>Poales</taxon>
        <taxon>Poaceae</taxon>
        <taxon>PACMAD clade</taxon>
        <taxon>Panicoideae</taxon>
        <taxon>Panicodae</taxon>
        <taxon>Paniceae</taxon>
        <taxon>Anthephorinae</taxon>
        <taxon>Digitaria</taxon>
    </lineage>
</organism>